<feature type="non-terminal residue" evidence="3">
    <location>
        <position position="1"/>
    </location>
</feature>
<feature type="transmembrane region" description="Helical" evidence="2">
    <location>
        <begin position="312"/>
        <end position="334"/>
    </location>
</feature>
<name>A0A0H5QPK7_9EUKA</name>
<keyword evidence="2" id="KW-0472">Membrane</keyword>
<evidence type="ECO:0000313" key="3">
    <source>
        <dbReference type="EMBL" id="CRZ04055.1"/>
    </source>
</evidence>
<keyword evidence="2" id="KW-1133">Transmembrane helix</keyword>
<dbReference type="AlphaFoldDB" id="A0A0H5QPK7"/>
<sequence length="714" mass="77352">KEQAHVRMANEQQNRRVEFFFGVDRAGAVVAGAIPTSARGQLFNPSGILDVYMSRFASSGKQLMTSLLVDESLFSSVSAPEYGTGDNHINLNLDSYRRPEKTLCRFIISPLFCATNTIQGFHIIGDAITPRIYDTFSSLANQSKGGFTAVLTKQPGGSWATAYSYLVRESGNDAPEFPLVHQNIDQGFLESAYGNGGQPMSSQITLGDDGFVISVAALPESKLGDQVVNIPEIPVAGVYVFGIRDAAVHHTVNVAIAWHVPFAVFMLLLGIVTMQMTVAKLITPMEKLIESVKQKRLKEFNETIRRLKANKAVLFSFLSKALFVQSILLGLVFINRALIQASVADFTSASSEGLFMHDLTSTKAHNMEQFLNGWAGFDFVAAAARSGVSNDIINTKLKDLTNIFNVEFVAIVNSESIIIASSYQDSVGSPMPILPIVQALADSSNTSASPSLVTTDLWTHSQFNSFAESSPQLLASPLGPKLSDAPIVIRLVVASITDLIDLGGTIGHSGFAGVLVAGDAANGKLDIWDPALEAFRYGYFGMYAWDKRGRSFKLLSSVSASTSGDQYGTNLNDQGILSRGMASSFSSEGIYVEQDVPIQGMSMTASVVPVVSSDETTFNDWVFHAYIIRGVNQTAWTKLIENQLVVQLCIMAVEMLTSAISLVLTYLPMRNFLSALERAFNVPSMSLKDKQKQQDKAAAALERLATSKPDTDAL</sequence>
<feature type="region of interest" description="Disordered" evidence="1">
    <location>
        <begin position="693"/>
        <end position="714"/>
    </location>
</feature>
<organism evidence="3">
    <name type="scientific">Spongospora subterranea</name>
    <dbReference type="NCBI Taxonomy" id="70186"/>
    <lineage>
        <taxon>Eukaryota</taxon>
        <taxon>Sar</taxon>
        <taxon>Rhizaria</taxon>
        <taxon>Endomyxa</taxon>
        <taxon>Phytomyxea</taxon>
        <taxon>Plasmodiophorida</taxon>
        <taxon>Plasmodiophoridae</taxon>
        <taxon>Spongospora</taxon>
    </lineage>
</organism>
<feature type="transmembrane region" description="Helical" evidence="2">
    <location>
        <begin position="256"/>
        <end position="278"/>
    </location>
</feature>
<proteinExistence type="predicted"/>
<accession>A0A0H5QPK7</accession>
<reference evidence="3" key="1">
    <citation type="submission" date="2015-04" db="EMBL/GenBank/DDBJ databases">
        <title>The genome sequence of the plant pathogenic Rhizarian Plasmodiophora brassicae reveals insights in its biotrophic life cycle and the origin of chitin synthesis.</title>
        <authorList>
            <person name="Schwelm A."/>
            <person name="Fogelqvist J."/>
            <person name="Knaust A."/>
            <person name="Julke S."/>
            <person name="Lilja T."/>
            <person name="Dhandapani V."/>
            <person name="Bonilla-Rosso G."/>
            <person name="Karlsson M."/>
            <person name="Shevchenko A."/>
            <person name="Choi S.R."/>
            <person name="Kim H.G."/>
            <person name="Park J.Y."/>
            <person name="Lim Y.P."/>
            <person name="Ludwig-Muller J."/>
            <person name="Dixelius C."/>
        </authorList>
    </citation>
    <scope>NUCLEOTIDE SEQUENCE</scope>
    <source>
        <tissue evidence="3">Potato root galls</tissue>
    </source>
</reference>
<keyword evidence="2" id="KW-0812">Transmembrane</keyword>
<dbReference type="EMBL" id="HACM01003613">
    <property type="protein sequence ID" value="CRZ04055.1"/>
    <property type="molecule type" value="Transcribed_RNA"/>
</dbReference>
<protein>
    <submittedName>
        <fullName evidence="3">Uncharacterized protein</fullName>
    </submittedName>
</protein>
<evidence type="ECO:0000256" key="1">
    <source>
        <dbReference type="SAM" id="MobiDB-lite"/>
    </source>
</evidence>
<evidence type="ECO:0000256" key="2">
    <source>
        <dbReference type="SAM" id="Phobius"/>
    </source>
</evidence>